<evidence type="ECO:0000313" key="2">
    <source>
        <dbReference type="EMBL" id="UWU17846.1"/>
    </source>
</evidence>
<name>A0ABY5XTJ0_RHISU</name>
<keyword evidence="2" id="KW-0614">Plasmid</keyword>
<keyword evidence="1" id="KW-0812">Transmembrane</keyword>
<dbReference type="Proteomes" id="UP001060123">
    <property type="component" value="Plasmid pWSM1592_1"/>
</dbReference>
<evidence type="ECO:0000256" key="1">
    <source>
        <dbReference type="SAM" id="Phobius"/>
    </source>
</evidence>
<geneLocation type="plasmid" evidence="2 3">
    <name>pWSM1592_1</name>
</geneLocation>
<keyword evidence="1" id="KW-1133">Transmembrane helix</keyword>
<keyword evidence="1" id="KW-0472">Membrane</keyword>
<feature type="transmembrane region" description="Helical" evidence="1">
    <location>
        <begin position="12"/>
        <end position="35"/>
    </location>
</feature>
<protein>
    <recommendedName>
        <fullName evidence="4">CHASE domain-containing protein</fullName>
    </recommendedName>
</protein>
<evidence type="ECO:0000313" key="3">
    <source>
        <dbReference type="Proteomes" id="UP001060123"/>
    </source>
</evidence>
<accession>A0ABY5XTJ0</accession>
<dbReference type="EMBL" id="CP104144">
    <property type="protein sequence ID" value="UWU17846.1"/>
    <property type="molecule type" value="Genomic_DNA"/>
</dbReference>
<proteinExistence type="predicted"/>
<dbReference type="RefSeq" id="WP_027513484.1">
    <property type="nucleotide sequence ID" value="NZ_CP104144.1"/>
</dbReference>
<evidence type="ECO:0008006" key="4">
    <source>
        <dbReference type="Google" id="ProtNLM"/>
    </source>
</evidence>
<organism evidence="2 3">
    <name type="scientific">Rhizobium sullae</name>
    <name type="common">Rhizobium hedysari</name>
    <dbReference type="NCBI Taxonomy" id="50338"/>
    <lineage>
        <taxon>Bacteria</taxon>
        <taxon>Pseudomonadati</taxon>
        <taxon>Pseudomonadota</taxon>
        <taxon>Alphaproteobacteria</taxon>
        <taxon>Hyphomicrobiales</taxon>
        <taxon>Rhizobiaceae</taxon>
        <taxon>Rhizobium/Agrobacterium group</taxon>
        <taxon>Rhizobium</taxon>
    </lineage>
</organism>
<keyword evidence="3" id="KW-1185">Reference proteome</keyword>
<gene>
    <name evidence="2" type="ORF">N2599_21220</name>
</gene>
<sequence>MMDGYDLPEGEAIFRRLVGLMGLAVVVTMVGWFVITSANDKRLEYNAFLDKALYEYGVLINYIYTSKFSRDDRASEFRVAIDDAVPEAFARHIRVVYEFLAKVSGRSVGFDVVSDNVFDQSDRYVYVGREPVSANPHSQQNPFVEKLGPSLERLFPNKSHDLFWKYQNASLGQFDGTPLFFNSEFASIDYDAVINGNRKYRPENTDIEKTAVYINIPQMEGASPAEMEKFIKYVTTQEIYQEYNLAADMFDHRFRLQTILYDYDDELGDLVGVCGKETKTFLLVCARMTLC</sequence>
<reference evidence="2" key="1">
    <citation type="submission" date="2022-09" db="EMBL/GenBank/DDBJ databases">
        <title>Australian commercial rhizobial inoculants.</title>
        <authorList>
            <person name="Kohlmeier M.G."/>
            <person name="O'Hara G.W."/>
            <person name="Colombi E."/>
            <person name="Ramsay J.P."/>
            <person name="Terpolilli J."/>
        </authorList>
    </citation>
    <scope>NUCLEOTIDE SEQUENCE</scope>
    <source>
        <strain evidence="2">WSM1592</strain>
        <plasmid evidence="2">pWSM1592_1</plasmid>
    </source>
</reference>